<protein>
    <submittedName>
        <fullName evidence="2">Uncharacterized protein</fullName>
    </submittedName>
</protein>
<dbReference type="RefSeq" id="WP_345693742.1">
    <property type="nucleotide sequence ID" value="NZ_BAABIT010000001.1"/>
</dbReference>
<reference evidence="3" key="1">
    <citation type="journal article" date="2019" name="Int. J. Syst. Evol. Microbiol.">
        <title>The Global Catalogue of Microorganisms (GCM) 10K type strain sequencing project: providing services to taxonomists for standard genome sequencing and annotation.</title>
        <authorList>
            <consortium name="The Broad Institute Genomics Platform"/>
            <consortium name="The Broad Institute Genome Sequencing Center for Infectious Disease"/>
            <person name="Wu L."/>
            <person name="Ma J."/>
        </authorList>
    </citation>
    <scope>NUCLEOTIDE SEQUENCE [LARGE SCALE GENOMIC DNA]</scope>
    <source>
        <strain evidence="3">CGMCC 4.1648</strain>
    </source>
</reference>
<dbReference type="Proteomes" id="UP001595829">
    <property type="component" value="Unassembled WGS sequence"/>
</dbReference>
<accession>A0ABV9XC79</accession>
<organism evidence="2 3">
    <name type="scientific">Streptomyces coeruleoprunus</name>
    <dbReference type="NCBI Taxonomy" id="285563"/>
    <lineage>
        <taxon>Bacteria</taxon>
        <taxon>Bacillati</taxon>
        <taxon>Actinomycetota</taxon>
        <taxon>Actinomycetes</taxon>
        <taxon>Kitasatosporales</taxon>
        <taxon>Streptomycetaceae</taxon>
        <taxon>Streptomyces</taxon>
    </lineage>
</organism>
<evidence type="ECO:0000313" key="3">
    <source>
        <dbReference type="Proteomes" id="UP001595829"/>
    </source>
</evidence>
<dbReference type="EMBL" id="JBHSJD010000002">
    <property type="protein sequence ID" value="MFC5021801.1"/>
    <property type="molecule type" value="Genomic_DNA"/>
</dbReference>
<comment type="caution">
    <text evidence="2">The sequence shown here is derived from an EMBL/GenBank/DDBJ whole genome shotgun (WGS) entry which is preliminary data.</text>
</comment>
<name>A0ABV9XC79_9ACTN</name>
<evidence type="ECO:0000256" key="1">
    <source>
        <dbReference type="SAM" id="MobiDB-lite"/>
    </source>
</evidence>
<gene>
    <name evidence="2" type="ORF">ACFPM3_06520</name>
</gene>
<sequence>MKGAFVKFDGGLLGGLPNIVLFQFNPESVSRAPGLAAPLEAPDGSGPTPADQPGEPDESISFTLRLDATDQLAAGNPIAAVSGVLPALSALELLMYPKSSLASSLFGGGPQPHRSPPAQLPTVLFFWGPYRLLPVTVTNLYVMEREYDQMLNPIRVEVNVSLRVLTPVRLPAGAQLEIGAYQYTQTVREVMAALNLANAAGDLLGAVL</sequence>
<proteinExistence type="predicted"/>
<evidence type="ECO:0000313" key="2">
    <source>
        <dbReference type="EMBL" id="MFC5021801.1"/>
    </source>
</evidence>
<feature type="region of interest" description="Disordered" evidence="1">
    <location>
        <begin position="33"/>
        <end position="58"/>
    </location>
</feature>
<keyword evidence="3" id="KW-1185">Reference proteome</keyword>